<keyword evidence="2" id="KW-1185">Reference proteome</keyword>
<evidence type="ECO:0000313" key="1">
    <source>
        <dbReference type="EMBL" id="GMH29402.1"/>
    </source>
</evidence>
<comment type="caution">
    <text evidence="1">The sequence shown here is derived from an EMBL/GenBank/DDBJ whole genome shotgun (WGS) entry which is preliminary data.</text>
</comment>
<dbReference type="Proteomes" id="UP001279734">
    <property type="component" value="Unassembled WGS sequence"/>
</dbReference>
<organism evidence="1 2">
    <name type="scientific">Nepenthes gracilis</name>
    <name type="common">Slender pitcher plant</name>
    <dbReference type="NCBI Taxonomy" id="150966"/>
    <lineage>
        <taxon>Eukaryota</taxon>
        <taxon>Viridiplantae</taxon>
        <taxon>Streptophyta</taxon>
        <taxon>Embryophyta</taxon>
        <taxon>Tracheophyta</taxon>
        <taxon>Spermatophyta</taxon>
        <taxon>Magnoliopsida</taxon>
        <taxon>eudicotyledons</taxon>
        <taxon>Gunneridae</taxon>
        <taxon>Pentapetalae</taxon>
        <taxon>Caryophyllales</taxon>
        <taxon>Nepenthaceae</taxon>
        <taxon>Nepenthes</taxon>
    </lineage>
</organism>
<dbReference type="EMBL" id="BSYO01000036">
    <property type="protein sequence ID" value="GMH29402.1"/>
    <property type="molecule type" value="Genomic_DNA"/>
</dbReference>
<gene>
    <name evidence="1" type="ORF">Nepgr_031245</name>
</gene>
<dbReference type="AlphaFoldDB" id="A0AAD3TIG6"/>
<name>A0AAD3TIG6_NEPGR</name>
<accession>A0AAD3TIG6</accession>
<reference evidence="1" key="1">
    <citation type="submission" date="2023-05" db="EMBL/GenBank/DDBJ databases">
        <title>Nepenthes gracilis genome sequencing.</title>
        <authorList>
            <person name="Fukushima K."/>
        </authorList>
    </citation>
    <scope>NUCLEOTIDE SEQUENCE</scope>
    <source>
        <strain evidence="1">SING2019-196</strain>
    </source>
</reference>
<evidence type="ECO:0000313" key="2">
    <source>
        <dbReference type="Proteomes" id="UP001279734"/>
    </source>
</evidence>
<sequence>MVLSSRGISGQHGQVVATGELEVSAGPGNDYVGWVALSNDCMKALTWGIAWISVHHSKAHAMSLSGWSKAEESQQEVPLNLNTSRTLALYPESRTLLWVSDLGASTPNPIVFGVQEVDFSLPELLEFDAAKSIREKKLC</sequence>
<protein>
    <submittedName>
        <fullName evidence="1">Uncharacterized protein</fullName>
    </submittedName>
</protein>
<proteinExistence type="predicted"/>